<feature type="transmembrane region" description="Helical" evidence="7">
    <location>
        <begin position="322"/>
        <end position="347"/>
    </location>
</feature>
<evidence type="ECO:0000256" key="7">
    <source>
        <dbReference type="SAM" id="Phobius"/>
    </source>
</evidence>
<evidence type="ECO:0000256" key="2">
    <source>
        <dbReference type="ARBA" id="ARBA00022448"/>
    </source>
</evidence>
<name>A0ABW4DQ24_9LACO</name>
<dbReference type="Gene3D" id="1.20.1250.20">
    <property type="entry name" value="MFS general substrate transporter like domains"/>
    <property type="match status" value="1"/>
</dbReference>
<evidence type="ECO:0000256" key="3">
    <source>
        <dbReference type="ARBA" id="ARBA00022475"/>
    </source>
</evidence>
<dbReference type="CDD" id="cd06173">
    <property type="entry name" value="MFS_MefA_like"/>
    <property type="match status" value="1"/>
</dbReference>
<comment type="subcellular location">
    <subcellularLocation>
        <location evidence="1">Cell membrane</location>
        <topology evidence="1">Multi-pass membrane protein</topology>
    </subcellularLocation>
</comment>
<dbReference type="InterPro" id="IPR036259">
    <property type="entry name" value="MFS_trans_sf"/>
</dbReference>
<dbReference type="SUPFAM" id="SSF103473">
    <property type="entry name" value="MFS general substrate transporter"/>
    <property type="match status" value="1"/>
</dbReference>
<feature type="transmembrane region" description="Helical" evidence="7">
    <location>
        <begin position="108"/>
        <end position="137"/>
    </location>
</feature>
<dbReference type="PANTHER" id="PTHR43266">
    <property type="entry name" value="MACROLIDE-EFFLUX PROTEIN"/>
    <property type="match status" value="1"/>
</dbReference>
<keyword evidence="4 7" id="KW-0812">Transmembrane</keyword>
<dbReference type="RefSeq" id="WP_164506625.1">
    <property type="nucleotide sequence ID" value="NZ_JBHTOF010000084.1"/>
</dbReference>
<feature type="transmembrane region" description="Helical" evidence="7">
    <location>
        <begin position="158"/>
        <end position="176"/>
    </location>
</feature>
<proteinExistence type="predicted"/>
<comment type="caution">
    <text evidence="8">The sequence shown here is derived from an EMBL/GenBank/DDBJ whole genome shotgun (WGS) entry which is preliminary data.</text>
</comment>
<evidence type="ECO:0000313" key="9">
    <source>
        <dbReference type="Proteomes" id="UP001597244"/>
    </source>
</evidence>
<gene>
    <name evidence="8" type="ORF">ACFQ4L_07065</name>
</gene>
<keyword evidence="9" id="KW-1185">Reference proteome</keyword>
<reference evidence="9" key="1">
    <citation type="journal article" date="2019" name="Int. J. Syst. Evol. Microbiol.">
        <title>The Global Catalogue of Microorganisms (GCM) 10K type strain sequencing project: providing services to taxonomists for standard genome sequencing and annotation.</title>
        <authorList>
            <consortium name="The Broad Institute Genomics Platform"/>
            <consortium name="The Broad Institute Genome Sequencing Center for Infectious Disease"/>
            <person name="Wu L."/>
            <person name="Ma J."/>
        </authorList>
    </citation>
    <scope>NUCLEOTIDE SEQUENCE [LARGE SCALE GENOMIC DNA]</scope>
    <source>
        <strain evidence="9">CCM 8951</strain>
    </source>
</reference>
<protein>
    <submittedName>
        <fullName evidence="8">MFS transporter</fullName>
    </submittedName>
</protein>
<evidence type="ECO:0000256" key="1">
    <source>
        <dbReference type="ARBA" id="ARBA00004651"/>
    </source>
</evidence>
<evidence type="ECO:0000313" key="8">
    <source>
        <dbReference type="EMBL" id="MFD1465818.1"/>
    </source>
</evidence>
<keyword evidence="3" id="KW-1003">Cell membrane</keyword>
<feature type="transmembrane region" description="Helical" evidence="7">
    <location>
        <begin position="387"/>
        <end position="411"/>
    </location>
</feature>
<keyword evidence="5 7" id="KW-1133">Transmembrane helix</keyword>
<dbReference type="Pfam" id="PF07690">
    <property type="entry name" value="MFS_1"/>
    <property type="match status" value="1"/>
</dbReference>
<dbReference type="Proteomes" id="UP001597244">
    <property type="component" value="Unassembled WGS sequence"/>
</dbReference>
<feature type="transmembrane region" description="Helical" evidence="7">
    <location>
        <begin position="80"/>
        <end position="102"/>
    </location>
</feature>
<feature type="transmembrane region" description="Helical" evidence="7">
    <location>
        <begin position="232"/>
        <end position="257"/>
    </location>
</feature>
<accession>A0ABW4DQ24</accession>
<dbReference type="InterPro" id="IPR011701">
    <property type="entry name" value="MFS"/>
</dbReference>
<dbReference type="PANTHER" id="PTHR43266:SF2">
    <property type="entry name" value="MAJOR FACILITATOR SUPERFAMILY (MFS) PROFILE DOMAIN-CONTAINING PROTEIN"/>
    <property type="match status" value="1"/>
</dbReference>
<evidence type="ECO:0000256" key="4">
    <source>
        <dbReference type="ARBA" id="ARBA00022692"/>
    </source>
</evidence>
<sequence>MTNEAVLEKKSYQQLWLRVILTFVSQFGSGLFSFSLALFIYNQIKSSISFGINMIAGPIAIVILTPFIGKIIDACSHKKVVVIAQLASILSIMFFIIFFSRFSDLDLLIFSFVIVMCLKVTDEFVLLTLFASSINFVQESHQTKLRAYQQIAADISQAIAPLIGGALFALVSFGIISGIELFSEILSLVIVFLLNFKLIQSPIETEEGTTVDENKFLPTVKWLFKQKYLRSLVILSSVVNACDTIFYIVPPLIVLSIFKLDQIYYSVVSATMIVGQLLSGFIVAKRGDQEKPLSLLMILSFVTTALMIFLGVSGTFTPPTGFSLLVVALFLIPFLESFYNIPLQVWYVKEVPAKMQGKVFSFTGAVMMGTSPIATLIYSALYDIKRVNLVTLNLIIVAVVVAIKFAILVYYKFIKKLDFADAKINP</sequence>
<keyword evidence="6 7" id="KW-0472">Membrane</keyword>
<organism evidence="8 9">
    <name type="scientific">Lapidilactobacillus mulanensis</name>
    <dbReference type="NCBI Taxonomy" id="2485999"/>
    <lineage>
        <taxon>Bacteria</taxon>
        <taxon>Bacillati</taxon>
        <taxon>Bacillota</taxon>
        <taxon>Bacilli</taxon>
        <taxon>Lactobacillales</taxon>
        <taxon>Lactobacillaceae</taxon>
        <taxon>Lapidilactobacillus</taxon>
    </lineage>
</organism>
<keyword evidence="2" id="KW-0813">Transport</keyword>
<feature type="transmembrane region" description="Helical" evidence="7">
    <location>
        <begin position="15"/>
        <end position="41"/>
    </location>
</feature>
<feature type="transmembrane region" description="Helical" evidence="7">
    <location>
        <begin position="295"/>
        <end position="316"/>
    </location>
</feature>
<feature type="transmembrane region" description="Helical" evidence="7">
    <location>
        <begin position="47"/>
        <end position="68"/>
    </location>
</feature>
<dbReference type="EMBL" id="JBHTOF010000084">
    <property type="protein sequence ID" value="MFD1465818.1"/>
    <property type="molecule type" value="Genomic_DNA"/>
</dbReference>
<feature type="transmembrane region" description="Helical" evidence="7">
    <location>
        <begin position="359"/>
        <end position="381"/>
    </location>
</feature>
<evidence type="ECO:0000256" key="5">
    <source>
        <dbReference type="ARBA" id="ARBA00022989"/>
    </source>
</evidence>
<evidence type="ECO:0000256" key="6">
    <source>
        <dbReference type="ARBA" id="ARBA00023136"/>
    </source>
</evidence>
<feature type="transmembrane region" description="Helical" evidence="7">
    <location>
        <begin position="263"/>
        <end position="283"/>
    </location>
</feature>